<name>A0A8H4W9P1_9HELO</name>
<evidence type="ECO:0000259" key="8">
    <source>
        <dbReference type="Pfam" id="PF20684"/>
    </source>
</evidence>
<comment type="subcellular location">
    <subcellularLocation>
        <location evidence="1">Membrane</location>
        <topology evidence="1">Multi-pass membrane protein</topology>
    </subcellularLocation>
</comment>
<dbReference type="InterPro" id="IPR052337">
    <property type="entry name" value="SAT4-like"/>
</dbReference>
<evidence type="ECO:0000256" key="5">
    <source>
        <dbReference type="ARBA" id="ARBA00038359"/>
    </source>
</evidence>
<feature type="transmembrane region" description="Helical" evidence="7">
    <location>
        <begin position="100"/>
        <end position="120"/>
    </location>
</feature>
<dbReference type="EMBL" id="JAAMPI010000049">
    <property type="protein sequence ID" value="KAF4636795.1"/>
    <property type="molecule type" value="Genomic_DNA"/>
</dbReference>
<dbReference type="PANTHER" id="PTHR33048:SF47">
    <property type="entry name" value="INTEGRAL MEMBRANE PROTEIN-RELATED"/>
    <property type="match status" value="1"/>
</dbReference>
<evidence type="ECO:0000313" key="10">
    <source>
        <dbReference type="Proteomes" id="UP000566819"/>
    </source>
</evidence>
<dbReference type="GO" id="GO:0016020">
    <property type="term" value="C:membrane"/>
    <property type="evidence" value="ECO:0007669"/>
    <property type="project" value="UniProtKB-SubCell"/>
</dbReference>
<feature type="transmembrane region" description="Helical" evidence="7">
    <location>
        <begin position="244"/>
        <end position="264"/>
    </location>
</feature>
<evidence type="ECO:0000256" key="2">
    <source>
        <dbReference type="ARBA" id="ARBA00022692"/>
    </source>
</evidence>
<gene>
    <name evidence="9" type="ORF">G7Y89_g1277</name>
</gene>
<feature type="transmembrane region" description="Helical" evidence="7">
    <location>
        <begin position="127"/>
        <end position="150"/>
    </location>
</feature>
<evidence type="ECO:0000256" key="6">
    <source>
        <dbReference type="SAM" id="MobiDB-lite"/>
    </source>
</evidence>
<keyword evidence="2 7" id="KW-0812">Transmembrane</keyword>
<evidence type="ECO:0000313" key="9">
    <source>
        <dbReference type="EMBL" id="KAF4636795.1"/>
    </source>
</evidence>
<accession>A0A8H4W9P1</accession>
<feature type="transmembrane region" description="Helical" evidence="7">
    <location>
        <begin position="12"/>
        <end position="37"/>
    </location>
</feature>
<organism evidence="9 10">
    <name type="scientific">Cudoniella acicularis</name>
    <dbReference type="NCBI Taxonomy" id="354080"/>
    <lineage>
        <taxon>Eukaryota</taxon>
        <taxon>Fungi</taxon>
        <taxon>Dikarya</taxon>
        <taxon>Ascomycota</taxon>
        <taxon>Pezizomycotina</taxon>
        <taxon>Leotiomycetes</taxon>
        <taxon>Helotiales</taxon>
        <taxon>Tricladiaceae</taxon>
        <taxon>Cudoniella</taxon>
    </lineage>
</organism>
<comment type="similarity">
    <text evidence="5">Belongs to the SAT4 family.</text>
</comment>
<evidence type="ECO:0000256" key="1">
    <source>
        <dbReference type="ARBA" id="ARBA00004141"/>
    </source>
</evidence>
<dbReference type="OrthoDB" id="5421689at2759"/>
<keyword evidence="10" id="KW-1185">Reference proteome</keyword>
<evidence type="ECO:0000256" key="7">
    <source>
        <dbReference type="SAM" id="Phobius"/>
    </source>
</evidence>
<proteinExistence type="inferred from homology"/>
<keyword evidence="3 7" id="KW-1133">Transmembrane helix</keyword>
<sequence>MISAESQGGPNIALITIICGWTLTGINVVAVSLLLWAKRTNKLKTRLDEYLTLLALATSFALVAQTTWAIVDEGMDNHEANISSTKFPLVVKSLLVNETLWGLVNTFVRLSAVLLIKNIFASYARNFMIDLLLVLSVLYGIVVFLEIFLICRPMAVDWDSHVDGTCGNQIASYLALEVVGLLLDFAILVVPMPRIWALSMASKKKLYLTIIFSIGILLFTITGLRLQALSMVNVQDFSYSKGYLGLLSALGASLGIAFCCIPYIPLIYNTLRKSPPGELPHEEEGRVGTSSETLKEASHPERLEAGDKVRPRMRDLNARWSMDNVDVDKISLHSGLRRCYTF</sequence>
<dbReference type="Proteomes" id="UP000566819">
    <property type="component" value="Unassembled WGS sequence"/>
</dbReference>
<feature type="region of interest" description="Disordered" evidence="6">
    <location>
        <begin position="278"/>
        <end position="305"/>
    </location>
</feature>
<keyword evidence="4 7" id="KW-0472">Membrane</keyword>
<comment type="caution">
    <text evidence="9">The sequence shown here is derived from an EMBL/GenBank/DDBJ whole genome shotgun (WGS) entry which is preliminary data.</text>
</comment>
<feature type="transmembrane region" description="Helical" evidence="7">
    <location>
        <begin position="206"/>
        <end position="224"/>
    </location>
</feature>
<feature type="transmembrane region" description="Helical" evidence="7">
    <location>
        <begin position="170"/>
        <end position="190"/>
    </location>
</feature>
<dbReference type="Pfam" id="PF20684">
    <property type="entry name" value="Fung_rhodopsin"/>
    <property type="match status" value="1"/>
</dbReference>
<dbReference type="PANTHER" id="PTHR33048">
    <property type="entry name" value="PTH11-LIKE INTEGRAL MEMBRANE PROTEIN (AFU_ORTHOLOGUE AFUA_5G11245)"/>
    <property type="match status" value="1"/>
</dbReference>
<feature type="transmembrane region" description="Helical" evidence="7">
    <location>
        <begin position="49"/>
        <end position="71"/>
    </location>
</feature>
<dbReference type="InterPro" id="IPR049326">
    <property type="entry name" value="Rhodopsin_dom_fungi"/>
</dbReference>
<dbReference type="AlphaFoldDB" id="A0A8H4W9P1"/>
<evidence type="ECO:0000256" key="3">
    <source>
        <dbReference type="ARBA" id="ARBA00022989"/>
    </source>
</evidence>
<evidence type="ECO:0000256" key="4">
    <source>
        <dbReference type="ARBA" id="ARBA00023136"/>
    </source>
</evidence>
<protein>
    <recommendedName>
        <fullName evidence="8">Rhodopsin domain-containing protein</fullName>
    </recommendedName>
</protein>
<reference evidence="9 10" key="1">
    <citation type="submission" date="2020-03" db="EMBL/GenBank/DDBJ databases">
        <title>Draft Genome Sequence of Cudoniella acicularis.</title>
        <authorList>
            <person name="Buettner E."/>
            <person name="Kellner H."/>
        </authorList>
    </citation>
    <scope>NUCLEOTIDE SEQUENCE [LARGE SCALE GENOMIC DNA]</scope>
    <source>
        <strain evidence="9 10">DSM 108380</strain>
    </source>
</reference>
<feature type="compositionally biased region" description="Basic and acidic residues" evidence="6">
    <location>
        <begin position="293"/>
        <end position="305"/>
    </location>
</feature>
<feature type="domain" description="Rhodopsin" evidence="8">
    <location>
        <begin position="35"/>
        <end position="264"/>
    </location>
</feature>